<dbReference type="OrthoDB" id="408702at2759"/>
<dbReference type="GO" id="GO:0003677">
    <property type="term" value="F:DNA binding"/>
    <property type="evidence" value="ECO:0007669"/>
    <property type="project" value="UniProtKB-KW"/>
</dbReference>
<dbReference type="SUPFAM" id="SSF52141">
    <property type="entry name" value="Uracil-DNA glycosylase-like"/>
    <property type="match status" value="1"/>
</dbReference>
<dbReference type="FunCoup" id="B3LWT0">
    <property type="interactions" value="850"/>
</dbReference>
<evidence type="ECO:0000259" key="8">
    <source>
        <dbReference type="Pfam" id="PF03167"/>
    </source>
</evidence>
<dbReference type="GO" id="GO:0006284">
    <property type="term" value="P:base-excision repair"/>
    <property type="evidence" value="ECO:0007669"/>
    <property type="project" value="InterPro"/>
</dbReference>
<dbReference type="Gene3D" id="3.40.470.10">
    <property type="entry name" value="Uracil-DNA glycosylase-like domain"/>
    <property type="match status" value="1"/>
</dbReference>
<dbReference type="PANTHER" id="PTHR13235">
    <property type="entry name" value="SINGLE-STRAND SELECTIVE MONOFUNCTIONAL URACIL DNA GLYCOSYLASE"/>
    <property type="match status" value="1"/>
</dbReference>
<keyword evidence="5" id="KW-0238">DNA-binding</keyword>
<dbReference type="Pfam" id="PF03167">
    <property type="entry name" value="UDG"/>
    <property type="match status" value="1"/>
</dbReference>
<evidence type="ECO:0000313" key="10">
    <source>
        <dbReference type="Proteomes" id="UP000007801"/>
    </source>
</evidence>
<comment type="subcellular location">
    <subcellularLocation>
        <location evidence="1">Nucleus</location>
    </subcellularLocation>
</comment>
<dbReference type="PANTHER" id="PTHR13235:SF2">
    <property type="entry name" value="SINGLE-STRAND SELECTIVE MONOFUNCTIONAL URACIL DNA GLYCOSYLASE"/>
    <property type="match status" value="1"/>
</dbReference>
<evidence type="ECO:0000256" key="5">
    <source>
        <dbReference type="ARBA" id="ARBA00023125"/>
    </source>
</evidence>
<dbReference type="InterPro" id="IPR036895">
    <property type="entry name" value="Uracil-DNA_glycosylase-like_sf"/>
</dbReference>
<gene>
    <name evidence="9" type="primary">Dana\GF18138</name>
    <name evidence="9" type="synonym">dana_GLEANR_19398</name>
    <name evidence="9" type="ORF">GF18138</name>
</gene>
<keyword evidence="6" id="KW-0234">DNA repair</keyword>
<reference evidence="9 10" key="1">
    <citation type="journal article" date="2007" name="Nature">
        <title>Evolution of genes and genomes on the Drosophila phylogeny.</title>
        <authorList>
            <consortium name="Drosophila 12 Genomes Consortium"/>
            <person name="Clark A.G."/>
            <person name="Eisen M.B."/>
            <person name="Smith D.R."/>
            <person name="Bergman C.M."/>
            <person name="Oliver B."/>
            <person name="Markow T.A."/>
            <person name="Kaufman T.C."/>
            <person name="Kellis M."/>
            <person name="Gelbart W."/>
            <person name="Iyer V.N."/>
            <person name="Pollard D.A."/>
            <person name="Sackton T.B."/>
            <person name="Larracuente A.M."/>
            <person name="Singh N.D."/>
            <person name="Abad J.P."/>
            <person name="Abt D.N."/>
            <person name="Adryan B."/>
            <person name="Aguade M."/>
            <person name="Akashi H."/>
            <person name="Anderson W.W."/>
            <person name="Aquadro C.F."/>
            <person name="Ardell D.H."/>
            <person name="Arguello R."/>
            <person name="Artieri C.G."/>
            <person name="Barbash D.A."/>
            <person name="Barker D."/>
            <person name="Barsanti P."/>
            <person name="Batterham P."/>
            <person name="Batzoglou S."/>
            <person name="Begun D."/>
            <person name="Bhutkar A."/>
            <person name="Blanco E."/>
            <person name="Bosak S.A."/>
            <person name="Bradley R.K."/>
            <person name="Brand A.D."/>
            <person name="Brent M.R."/>
            <person name="Brooks A.N."/>
            <person name="Brown R.H."/>
            <person name="Butlin R.K."/>
            <person name="Caggese C."/>
            <person name="Calvi B.R."/>
            <person name="Bernardo de Carvalho A."/>
            <person name="Caspi A."/>
            <person name="Castrezana S."/>
            <person name="Celniker S.E."/>
            <person name="Chang J.L."/>
            <person name="Chapple C."/>
            <person name="Chatterji S."/>
            <person name="Chinwalla A."/>
            <person name="Civetta A."/>
            <person name="Clifton S.W."/>
            <person name="Comeron J.M."/>
            <person name="Costello J.C."/>
            <person name="Coyne J.A."/>
            <person name="Daub J."/>
            <person name="David R.G."/>
            <person name="Delcher A.L."/>
            <person name="Delehaunty K."/>
            <person name="Do C.B."/>
            <person name="Ebling H."/>
            <person name="Edwards K."/>
            <person name="Eickbush T."/>
            <person name="Evans J.D."/>
            <person name="Filipski A."/>
            <person name="Findeiss S."/>
            <person name="Freyhult E."/>
            <person name="Fulton L."/>
            <person name="Fulton R."/>
            <person name="Garcia A.C."/>
            <person name="Gardiner A."/>
            <person name="Garfield D.A."/>
            <person name="Garvin B.E."/>
            <person name="Gibson G."/>
            <person name="Gilbert D."/>
            <person name="Gnerre S."/>
            <person name="Godfrey J."/>
            <person name="Good R."/>
            <person name="Gotea V."/>
            <person name="Gravely B."/>
            <person name="Greenberg A.J."/>
            <person name="Griffiths-Jones S."/>
            <person name="Gross S."/>
            <person name="Guigo R."/>
            <person name="Gustafson E.A."/>
            <person name="Haerty W."/>
            <person name="Hahn M.W."/>
            <person name="Halligan D.L."/>
            <person name="Halpern A.L."/>
            <person name="Halter G.M."/>
            <person name="Han M.V."/>
            <person name="Heger A."/>
            <person name="Hillier L."/>
            <person name="Hinrichs A.S."/>
            <person name="Holmes I."/>
            <person name="Hoskins R.A."/>
            <person name="Hubisz M.J."/>
            <person name="Hultmark D."/>
            <person name="Huntley M.A."/>
            <person name="Jaffe D.B."/>
            <person name="Jagadeeshan S."/>
            <person name="Jeck W.R."/>
            <person name="Johnson J."/>
            <person name="Jones C.D."/>
            <person name="Jordan W.C."/>
            <person name="Karpen G.H."/>
            <person name="Kataoka E."/>
            <person name="Keightley P.D."/>
            <person name="Kheradpour P."/>
            <person name="Kirkness E.F."/>
            <person name="Koerich L.B."/>
            <person name="Kristiansen K."/>
            <person name="Kudrna D."/>
            <person name="Kulathinal R.J."/>
            <person name="Kumar S."/>
            <person name="Kwok R."/>
            <person name="Lander E."/>
            <person name="Langley C.H."/>
            <person name="Lapoint R."/>
            <person name="Lazzaro B.P."/>
            <person name="Lee S.J."/>
            <person name="Levesque L."/>
            <person name="Li R."/>
            <person name="Lin C.F."/>
            <person name="Lin M.F."/>
            <person name="Lindblad-Toh K."/>
            <person name="Llopart A."/>
            <person name="Long M."/>
            <person name="Low L."/>
            <person name="Lozovsky E."/>
            <person name="Lu J."/>
            <person name="Luo M."/>
            <person name="Machado C.A."/>
            <person name="Makalowski W."/>
            <person name="Marzo M."/>
            <person name="Matsuda M."/>
            <person name="Matzkin L."/>
            <person name="McAllister B."/>
            <person name="McBride C.S."/>
            <person name="McKernan B."/>
            <person name="McKernan K."/>
            <person name="Mendez-Lago M."/>
            <person name="Minx P."/>
            <person name="Mollenhauer M.U."/>
            <person name="Montooth K."/>
            <person name="Mount S.M."/>
            <person name="Mu X."/>
            <person name="Myers E."/>
            <person name="Negre B."/>
            <person name="Newfeld S."/>
            <person name="Nielsen R."/>
            <person name="Noor M.A."/>
            <person name="O'Grady P."/>
            <person name="Pachter L."/>
            <person name="Papaceit M."/>
            <person name="Parisi M.J."/>
            <person name="Parisi M."/>
            <person name="Parts L."/>
            <person name="Pedersen J.S."/>
            <person name="Pesole G."/>
            <person name="Phillippy A.M."/>
            <person name="Ponting C.P."/>
            <person name="Pop M."/>
            <person name="Porcelli D."/>
            <person name="Powell J.R."/>
            <person name="Prohaska S."/>
            <person name="Pruitt K."/>
            <person name="Puig M."/>
            <person name="Quesneville H."/>
            <person name="Ram K.R."/>
            <person name="Rand D."/>
            <person name="Rasmussen M.D."/>
            <person name="Reed L.K."/>
            <person name="Reenan R."/>
            <person name="Reily A."/>
            <person name="Remington K.A."/>
            <person name="Rieger T.T."/>
            <person name="Ritchie M.G."/>
            <person name="Robin C."/>
            <person name="Rogers Y.H."/>
            <person name="Rohde C."/>
            <person name="Rozas J."/>
            <person name="Rubenfield M.J."/>
            <person name="Ruiz A."/>
            <person name="Russo S."/>
            <person name="Salzberg S.L."/>
            <person name="Sanchez-Gracia A."/>
            <person name="Saranga D.J."/>
            <person name="Sato H."/>
            <person name="Schaeffer S.W."/>
            <person name="Schatz M.C."/>
            <person name="Schlenke T."/>
            <person name="Schwartz R."/>
            <person name="Segarra C."/>
            <person name="Singh R.S."/>
            <person name="Sirot L."/>
            <person name="Sirota M."/>
            <person name="Sisneros N.B."/>
            <person name="Smith C.D."/>
            <person name="Smith T.F."/>
            <person name="Spieth J."/>
            <person name="Stage D.E."/>
            <person name="Stark A."/>
            <person name="Stephan W."/>
            <person name="Strausberg R.L."/>
            <person name="Strempel S."/>
            <person name="Sturgill D."/>
            <person name="Sutton G."/>
            <person name="Sutton G.G."/>
            <person name="Tao W."/>
            <person name="Teichmann S."/>
            <person name="Tobari Y.N."/>
            <person name="Tomimura Y."/>
            <person name="Tsolas J.M."/>
            <person name="Valente V.L."/>
            <person name="Venter E."/>
            <person name="Venter J.C."/>
            <person name="Vicario S."/>
            <person name="Vieira F.G."/>
            <person name="Vilella A.J."/>
            <person name="Villasante A."/>
            <person name="Walenz B."/>
            <person name="Wang J."/>
            <person name="Wasserman M."/>
            <person name="Watts T."/>
            <person name="Wilson D."/>
            <person name="Wilson R.K."/>
            <person name="Wing R.A."/>
            <person name="Wolfner M.F."/>
            <person name="Wong A."/>
            <person name="Wong G.K."/>
            <person name="Wu C.I."/>
            <person name="Wu G."/>
            <person name="Yamamoto D."/>
            <person name="Yang H.P."/>
            <person name="Yang S.P."/>
            <person name="Yorke J.A."/>
            <person name="Yoshida K."/>
            <person name="Zdobnov E."/>
            <person name="Zhang P."/>
            <person name="Zhang Y."/>
            <person name="Zimin A.V."/>
            <person name="Baldwin J."/>
            <person name="Abdouelleil A."/>
            <person name="Abdulkadir J."/>
            <person name="Abebe A."/>
            <person name="Abera B."/>
            <person name="Abreu J."/>
            <person name="Acer S.C."/>
            <person name="Aftuck L."/>
            <person name="Alexander A."/>
            <person name="An P."/>
            <person name="Anderson E."/>
            <person name="Anderson S."/>
            <person name="Arachi H."/>
            <person name="Azer M."/>
            <person name="Bachantsang P."/>
            <person name="Barry A."/>
            <person name="Bayul T."/>
            <person name="Berlin A."/>
            <person name="Bessette D."/>
            <person name="Bloom T."/>
            <person name="Blye J."/>
            <person name="Boguslavskiy L."/>
            <person name="Bonnet C."/>
            <person name="Boukhgalter B."/>
            <person name="Bourzgui I."/>
            <person name="Brown A."/>
            <person name="Cahill P."/>
            <person name="Channer S."/>
            <person name="Cheshatsang Y."/>
            <person name="Chuda L."/>
            <person name="Citroen M."/>
            <person name="Collymore A."/>
            <person name="Cooke P."/>
            <person name="Costello M."/>
            <person name="D'Aco K."/>
            <person name="Daza R."/>
            <person name="De Haan G."/>
            <person name="DeGray S."/>
            <person name="DeMaso C."/>
            <person name="Dhargay N."/>
            <person name="Dooley K."/>
            <person name="Dooley E."/>
            <person name="Doricent M."/>
            <person name="Dorje P."/>
            <person name="Dorjee K."/>
            <person name="Dupes A."/>
            <person name="Elong R."/>
            <person name="Falk J."/>
            <person name="Farina A."/>
            <person name="Faro S."/>
            <person name="Ferguson D."/>
            <person name="Fisher S."/>
            <person name="Foley C.D."/>
            <person name="Franke A."/>
            <person name="Friedrich D."/>
            <person name="Gadbois L."/>
            <person name="Gearin G."/>
            <person name="Gearin C.R."/>
            <person name="Giannoukos G."/>
            <person name="Goode T."/>
            <person name="Graham J."/>
            <person name="Grandbois E."/>
            <person name="Grewal S."/>
            <person name="Gyaltsen K."/>
            <person name="Hafez N."/>
            <person name="Hagos B."/>
            <person name="Hall J."/>
            <person name="Henson C."/>
            <person name="Hollinger A."/>
            <person name="Honan T."/>
            <person name="Huard M.D."/>
            <person name="Hughes L."/>
            <person name="Hurhula B."/>
            <person name="Husby M.E."/>
            <person name="Kamat A."/>
            <person name="Kanga B."/>
            <person name="Kashin S."/>
            <person name="Khazanovich D."/>
            <person name="Kisner P."/>
            <person name="Lance K."/>
            <person name="Lara M."/>
            <person name="Lee W."/>
            <person name="Lennon N."/>
            <person name="Letendre F."/>
            <person name="LeVine R."/>
            <person name="Lipovsky A."/>
            <person name="Liu X."/>
            <person name="Liu J."/>
            <person name="Liu S."/>
            <person name="Lokyitsang T."/>
            <person name="Lokyitsang Y."/>
            <person name="Lubonja R."/>
            <person name="Lui A."/>
            <person name="MacDonald P."/>
            <person name="Magnisalis V."/>
            <person name="Maru K."/>
            <person name="Matthews C."/>
            <person name="McCusker W."/>
            <person name="McDonough S."/>
            <person name="Mehta T."/>
            <person name="Meldrim J."/>
            <person name="Meneus L."/>
            <person name="Mihai O."/>
            <person name="Mihalev A."/>
            <person name="Mihova T."/>
            <person name="Mittelman R."/>
            <person name="Mlenga V."/>
            <person name="Montmayeur A."/>
            <person name="Mulrain L."/>
            <person name="Navidi A."/>
            <person name="Naylor J."/>
            <person name="Negash T."/>
            <person name="Nguyen T."/>
            <person name="Nguyen N."/>
            <person name="Nicol R."/>
            <person name="Norbu C."/>
            <person name="Norbu N."/>
            <person name="Novod N."/>
            <person name="O'Neill B."/>
            <person name="Osman S."/>
            <person name="Markiewicz E."/>
            <person name="Oyono O.L."/>
            <person name="Patti C."/>
            <person name="Phunkhang P."/>
            <person name="Pierre F."/>
            <person name="Priest M."/>
            <person name="Raghuraman S."/>
            <person name="Rege F."/>
            <person name="Reyes R."/>
            <person name="Rise C."/>
            <person name="Rogov P."/>
            <person name="Ross K."/>
            <person name="Ryan E."/>
            <person name="Settipalli S."/>
            <person name="Shea T."/>
            <person name="Sherpa N."/>
            <person name="Shi L."/>
            <person name="Shih D."/>
            <person name="Sparrow T."/>
            <person name="Spaulding J."/>
            <person name="Stalker J."/>
            <person name="Stange-Thomann N."/>
            <person name="Stavropoulos S."/>
            <person name="Stone C."/>
            <person name="Strader C."/>
            <person name="Tesfaye S."/>
            <person name="Thomson T."/>
            <person name="Thoulutsang Y."/>
            <person name="Thoulutsang D."/>
            <person name="Topham K."/>
            <person name="Topping I."/>
            <person name="Tsamla T."/>
            <person name="Vassiliev H."/>
            <person name="Vo A."/>
            <person name="Wangchuk T."/>
            <person name="Wangdi T."/>
            <person name="Weiand M."/>
            <person name="Wilkinson J."/>
            <person name="Wilson A."/>
            <person name="Yadav S."/>
            <person name="Young G."/>
            <person name="Yu Q."/>
            <person name="Zembek L."/>
            <person name="Zhong D."/>
            <person name="Zimmer A."/>
            <person name="Zwirko Z."/>
            <person name="Jaffe D.B."/>
            <person name="Alvarez P."/>
            <person name="Brockman W."/>
            <person name="Butler J."/>
            <person name="Chin C."/>
            <person name="Gnerre S."/>
            <person name="Grabherr M."/>
            <person name="Kleber M."/>
            <person name="Mauceli E."/>
            <person name="MacCallum I."/>
        </authorList>
    </citation>
    <scope>NUCLEOTIDE SEQUENCE [LARGE SCALE GENOMIC DNA]</scope>
    <source>
        <strain evidence="10">Tucson 14024-0371.13</strain>
    </source>
</reference>
<dbReference type="STRING" id="7217.B3LWT0"/>
<evidence type="ECO:0000256" key="6">
    <source>
        <dbReference type="ARBA" id="ARBA00023204"/>
    </source>
</evidence>
<dbReference type="EMBL" id="CH902617">
    <property type="protein sequence ID" value="EDV42718.2"/>
    <property type="molecule type" value="Genomic_DNA"/>
</dbReference>
<dbReference type="InParanoid" id="B3LWT0"/>
<evidence type="ECO:0000256" key="4">
    <source>
        <dbReference type="ARBA" id="ARBA00022801"/>
    </source>
</evidence>
<comment type="similarity">
    <text evidence="2">Belongs to the uracil-DNA glycosylase (UDG) superfamily. SMUG1 family.</text>
</comment>
<evidence type="ECO:0000256" key="3">
    <source>
        <dbReference type="ARBA" id="ARBA00022763"/>
    </source>
</evidence>
<name>B3LWT0_DROAN</name>
<evidence type="ECO:0000256" key="2">
    <source>
        <dbReference type="ARBA" id="ARBA00007889"/>
    </source>
</evidence>
<dbReference type="InterPro" id="IPR005122">
    <property type="entry name" value="Uracil-DNA_glycosylase-like"/>
</dbReference>
<keyword evidence="7" id="KW-0539">Nucleus</keyword>
<evidence type="ECO:0000256" key="7">
    <source>
        <dbReference type="ARBA" id="ARBA00023242"/>
    </source>
</evidence>
<keyword evidence="3" id="KW-0227">DNA damage</keyword>
<dbReference type="GO" id="GO:0005634">
    <property type="term" value="C:nucleus"/>
    <property type="evidence" value="ECO:0007669"/>
    <property type="project" value="UniProtKB-SubCell"/>
</dbReference>
<feature type="domain" description="Uracil-DNA glycosylase-like" evidence="8">
    <location>
        <begin position="94"/>
        <end position="271"/>
    </location>
</feature>
<dbReference type="HOGENOM" id="CLU_071760_1_0_1"/>
<sequence length="288" mass="32617">MVSTTMLKRKLEKQRANLECEENKRLALPGDGPTSELFPQPLWQQFFNIEAKLNDNLDQMIHPLPPNVTCIYNPIVYASQLHCDYLRRYLEGPKKLIFVGMNPGPNGMCQTGIPFGNVRTVKVLMQLNEMVNKPPIEHPKRPVMGLDCLTEEPSGVRLWELFLQLAGNMETFSQQCFVHNFCPLAFFDEAGKNLTPSELKGPYKKELGKHCLEALEEELVLLKPMVVVAVGNYVRDILKGSNYCKSASVSVLLLPHPSPRSVNNANWPEKAKAFLEEHNLLPFMKNEA</sequence>
<dbReference type="SMR" id="B3LWT0"/>
<dbReference type="GO" id="GO:0000703">
    <property type="term" value="F:oxidized pyrimidine nucleobase lesion DNA N-glycosylase activity"/>
    <property type="evidence" value="ECO:0007669"/>
    <property type="project" value="TreeGrafter"/>
</dbReference>
<protein>
    <recommendedName>
        <fullName evidence="8">Uracil-DNA glycosylase-like domain-containing protein</fullName>
    </recommendedName>
</protein>
<dbReference type="AlphaFoldDB" id="B3LWT0"/>
<dbReference type="FunFam" id="3.40.470.10:FF:000017">
    <property type="entry name" value="Single-strand-selective monofunctional uracil-DNA glycosylase 1"/>
    <property type="match status" value="1"/>
</dbReference>
<dbReference type="GO" id="GO:0017065">
    <property type="term" value="F:single-strand selective uracil DNA N-glycosylase activity"/>
    <property type="evidence" value="ECO:0007669"/>
    <property type="project" value="InterPro"/>
</dbReference>
<evidence type="ECO:0000313" key="9">
    <source>
        <dbReference type="EMBL" id="EDV42718.2"/>
    </source>
</evidence>
<proteinExistence type="inferred from homology"/>
<accession>B3LWT0</accession>
<organism evidence="9 10">
    <name type="scientific">Drosophila ananassae</name>
    <name type="common">Fruit fly</name>
    <dbReference type="NCBI Taxonomy" id="7217"/>
    <lineage>
        <taxon>Eukaryota</taxon>
        <taxon>Metazoa</taxon>
        <taxon>Ecdysozoa</taxon>
        <taxon>Arthropoda</taxon>
        <taxon>Hexapoda</taxon>
        <taxon>Insecta</taxon>
        <taxon>Pterygota</taxon>
        <taxon>Neoptera</taxon>
        <taxon>Endopterygota</taxon>
        <taxon>Diptera</taxon>
        <taxon>Brachycera</taxon>
        <taxon>Muscomorpha</taxon>
        <taxon>Ephydroidea</taxon>
        <taxon>Drosophilidae</taxon>
        <taxon>Drosophila</taxon>
        <taxon>Sophophora</taxon>
    </lineage>
</organism>
<dbReference type="InterPro" id="IPR039134">
    <property type="entry name" value="SMUG1"/>
</dbReference>
<keyword evidence="10" id="KW-1185">Reference proteome</keyword>
<dbReference type="eggNOG" id="ENOG502QT20">
    <property type="taxonomic scope" value="Eukaryota"/>
</dbReference>
<keyword evidence="4" id="KW-0378">Hydrolase</keyword>
<dbReference type="Proteomes" id="UP000007801">
    <property type="component" value="Unassembled WGS sequence"/>
</dbReference>
<evidence type="ECO:0000256" key="1">
    <source>
        <dbReference type="ARBA" id="ARBA00004123"/>
    </source>
</evidence>